<accession>A0ABQ4P198</accession>
<feature type="transmembrane region" description="Helical" evidence="1">
    <location>
        <begin position="35"/>
        <end position="59"/>
    </location>
</feature>
<proteinExistence type="predicted"/>
<gene>
    <name evidence="3" type="ORF">TUM4438_04970</name>
</gene>
<comment type="caution">
    <text evidence="3">The sequence shown here is derived from an EMBL/GenBank/DDBJ whole genome shotgun (WGS) entry which is preliminary data.</text>
</comment>
<reference evidence="3" key="1">
    <citation type="submission" date="2021-05" db="EMBL/GenBank/DDBJ databases">
        <title>Molecular characterization for Shewanella algae harboring chromosomal blaOXA-55-like strains isolated from clinical and environment sample.</title>
        <authorList>
            <person name="Ohama Y."/>
            <person name="Aoki K."/>
            <person name="Harada S."/>
            <person name="Moriya K."/>
            <person name="Ishii Y."/>
            <person name="Tateda K."/>
        </authorList>
    </citation>
    <scope>NUCLEOTIDE SEQUENCE</scope>
    <source>
        <strain evidence="3">JCM 11563</strain>
    </source>
</reference>
<keyword evidence="1" id="KW-1133">Transmembrane helix</keyword>
<organism evidence="3 4">
    <name type="scientific">Shewanella sairae</name>
    <dbReference type="NCBI Taxonomy" id="190310"/>
    <lineage>
        <taxon>Bacteria</taxon>
        <taxon>Pseudomonadati</taxon>
        <taxon>Pseudomonadota</taxon>
        <taxon>Gammaproteobacteria</taxon>
        <taxon>Alteromonadales</taxon>
        <taxon>Shewanellaceae</taxon>
        <taxon>Shewanella</taxon>
    </lineage>
</organism>
<keyword evidence="1" id="KW-0472">Membrane</keyword>
<dbReference type="InterPro" id="IPR007168">
    <property type="entry name" value="Phageshock_PspC_N"/>
</dbReference>
<feature type="domain" description="Phage shock protein PspC N-terminal" evidence="2">
    <location>
        <begin position="13"/>
        <end position="61"/>
    </location>
</feature>
<dbReference type="EMBL" id="BPEY01000005">
    <property type="protein sequence ID" value="GIU41284.1"/>
    <property type="molecule type" value="Genomic_DNA"/>
</dbReference>
<dbReference type="Proteomes" id="UP000887104">
    <property type="component" value="Unassembled WGS sequence"/>
</dbReference>
<evidence type="ECO:0000259" key="2">
    <source>
        <dbReference type="Pfam" id="PF04024"/>
    </source>
</evidence>
<evidence type="ECO:0000256" key="1">
    <source>
        <dbReference type="SAM" id="Phobius"/>
    </source>
</evidence>
<evidence type="ECO:0000313" key="3">
    <source>
        <dbReference type="EMBL" id="GIU41284.1"/>
    </source>
</evidence>
<keyword evidence="4" id="KW-1185">Reference proteome</keyword>
<evidence type="ECO:0000313" key="4">
    <source>
        <dbReference type="Proteomes" id="UP000887104"/>
    </source>
</evidence>
<protein>
    <submittedName>
        <fullName evidence="3">PspC domain-containing protein</fullName>
    </submittedName>
</protein>
<dbReference type="RefSeq" id="WP_220779049.1">
    <property type="nucleotide sequence ID" value="NZ_BPEY01000005.1"/>
</dbReference>
<sequence length="67" mass="7594">MNSFVERLKDPRSIVCGVTAAMADKFEWSCMWTRVVCAVAIFCNPAMGLLTYFVLALVLPKWQNHVN</sequence>
<name>A0ABQ4P198_9GAMM</name>
<dbReference type="Pfam" id="PF04024">
    <property type="entry name" value="PspC"/>
    <property type="match status" value="1"/>
</dbReference>
<keyword evidence="1" id="KW-0812">Transmembrane</keyword>